<gene>
    <name evidence="3" type="ORF">HG537_0F02360</name>
</gene>
<accession>A0A7H9HY48</accession>
<organism evidence="3 4">
    <name type="scientific">Torulaspora globosa</name>
    <dbReference type="NCBI Taxonomy" id="48254"/>
    <lineage>
        <taxon>Eukaryota</taxon>
        <taxon>Fungi</taxon>
        <taxon>Dikarya</taxon>
        <taxon>Ascomycota</taxon>
        <taxon>Saccharomycotina</taxon>
        <taxon>Saccharomycetes</taxon>
        <taxon>Saccharomycetales</taxon>
        <taxon>Saccharomycetaceae</taxon>
        <taxon>Torulaspora</taxon>
    </lineage>
</organism>
<name>A0A7H9HY48_9SACH</name>
<evidence type="ECO:0000256" key="1">
    <source>
        <dbReference type="SAM" id="MobiDB-lite"/>
    </source>
</evidence>
<feature type="compositionally biased region" description="Basic and acidic residues" evidence="1">
    <location>
        <begin position="183"/>
        <end position="202"/>
    </location>
</feature>
<protein>
    <submittedName>
        <fullName evidence="3">Uncharacterized protein</fullName>
    </submittedName>
</protein>
<feature type="compositionally biased region" description="Basic and acidic residues" evidence="1">
    <location>
        <begin position="211"/>
        <end position="278"/>
    </location>
</feature>
<feature type="signal peptide" evidence="2">
    <location>
        <begin position="1"/>
        <end position="21"/>
    </location>
</feature>
<dbReference type="EMBL" id="CP059272">
    <property type="protein sequence ID" value="QLQ81475.1"/>
    <property type="molecule type" value="Genomic_DNA"/>
</dbReference>
<proteinExistence type="predicted"/>
<reference evidence="3 4" key="1">
    <citation type="submission" date="2020-06" db="EMBL/GenBank/DDBJ databases">
        <title>The yeast mating-type switching endonuclease HO is a domesticated member of an unorthodox homing genetic element family.</title>
        <authorList>
            <person name="Coughlan A.Y."/>
            <person name="Lombardi L."/>
            <person name="Braun-Galleani S."/>
            <person name="Martos A.R."/>
            <person name="Galeote V."/>
            <person name="Bigey F."/>
            <person name="Dequin S."/>
            <person name="Byrne K.P."/>
            <person name="Wolfe K.H."/>
        </authorList>
    </citation>
    <scope>NUCLEOTIDE SEQUENCE [LARGE SCALE GENOMIC DNA]</scope>
    <source>
        <strain evidence="3 4">CBS2947</strain>
    </source>
</reference>
<feature type="region of interest" description="Disordered" evidence="1">
    <location>
        <begin position="131"/>
        <end position="317"/>
    </location>
</feature>
<evidence type="ECO:0000313" key="4">
    <source>
        <dbReference type="Proteomes" id="UP000510647"/>
    </source>
</evidence>
<evidence type="ECO:0000313" key="3">
    <source>
        <dbReference type="EMBL" id="QLQ81475.1"/>
    </source>
</evidence>
<keyword evidence="4" id="KW-1185">Reference proteome</keyword>
<evidence type="ECO:0000256" key="2">
    <source>
        <dbReference type="SAM" id="SignalP"/>
    </source>
</evidence>
<feature type="region of interest" description="Disordered" evidence="1">
    <location>
        <begin position="409"/>
        <end position="449"/>
    </location>
</feature>
<dbReference type="AlphaFoldDB" id="A0A7H9HY48"/>
<sequence length="502" mass="57315">MLNRLSINLVLALIVAQKAFAVRKQLTLTTEELGGDSTEISANKPLMVHLDKNSMSAEAMETLARESNIDIADLPDFPQFVTSGEFESMKYSADDLLEYLARDQDLDLDAIKQDERYYQIEDILKEITDEYSEQDERKKCTRGQRKGQGSWGKYPCGKPKGPCCGEEEDEDEDEDGDDEYWNIDDKESKYEDADGDETKWSDDDGEDEIDVPNRKNDDKLDRKLDDKLDEKLDDKVDQKPKEKLEDKFDDKFDKKPDEKVDDKLEEKLDDKLDDKFEENLGDTKNNNEPSEETTEEKEDKKELLWSDDTEEDASYKNRTSTIEKPKYEETLVRTKTNVSETHTVLAPTKSITYNTSKFSTYLIASSKVYNITKTYTTKLSSTSTLQMRTNTTTSSYYVATSLYSTSTMTTETEHEIQESSTKSAYSSSKSSTKTVSGYHETTTTSSKYEQKTSEVESNFNWKALSNVSNVTMQREIENSSNFLMPTTLLFASLLALLAVMQA</sequence>
<dbReference type="Proteomes" id="UP000510647">
    <property type="component" value="Chromosome 6"/>
</dbReference>
<feature type="compositionally biased region" description="Low complexity" evidence="1">
    <location>
        <begin position="419"/>
        <end position="436"/>
    </location>
</feature>
<dbReference type="OrthoDB" id="4070717at2759"/>
<feature type="compositionally biased region" description="Acidic residues" evidence="1">
    <location>
        <begin position="165"/>
        <end position="182"/>
    </location>
</feature>
<keyword evidence="2" id="KW-0732">Signal</keyword>
<feature type="chain" id="PRO_5028862292" evidence="2">
    <location>
        <begin position="22"/>
        <end position="502"/>
    </location>
</feature>